<dbReference type="PROSITE" id="PS51740">
    <property type="entry name" value="SPOVT_ABRB"/>
    <property type="match status" value="1"/>
</dbReference>
<gene>
    <name evidence="1" type="primary">mraZ</name>
    <name evidence="4" type="ORF">C7455_104162</name>
</gene>
<dbReference type="HAMAP" id="MF_01008">
    <property type="entry name" value="MraZ"/>
    <property type="match status" value="1"/>
</dbReference>
<organism evidence="4 5">
    <name type="scientific">Roseicyclus mahoneyensis</name>
    <dbReference type="NCBI Taxonomy" id="164332"/>
    <lineage>
        <taxon>Bacteria</taxon>
        <taxon>Pseudomonadati</taxon>
        <taxon>Pseudomonadota</taxon>
        <taxon>Alphaproteobacteria</taxon>
        <taxon>Rhodobacterales</taxon>
        <taxon>Roseobacteraceae</taxon>
        <taxon>Roseicyclus</taxon>
    </lineage>
</organism>
<comment type="similarity">
    <text evidence="1">Belongs to the MraZ family.</text>
</comment>
<dbReference type="PANTHER" id="PTHR34701">
    <property type="entry name" value="TRANSCRIPTIONAL REGULATOR MRAZ"/>
    <property type="match status" value="1"/>
</dbReference>
<sequence length="173" mass="18817">MDRRFQGESLNKVDGKGRVSIPVKFRRVLQNCDSQFAPGGAARLYLAYGDPNKNYLECLTGDAYDAIDKLIQSLQPGSKLRLALSKLYYAKCDEMNLDETGRMVLPQAARDKIGLGEEALFEGNGEKFHIMNPEQGAVEDQDLIALLAELGGNDPHFDPLSLAVVGGAAAVSE</sequence>
<dbReference type="OrthoDB" id="9807753at2"/>
<dbReference type="GO" id="GO:2000143">
    <property type="term" value="P:negative regulation of DNA-templated transcription initiation"/>
    <property type="evidence" value="ECO:0007669"/>
    <property type="project" value="TreeGrafter"/>
</dbReference>
<dbReference type="GO" id="GO:0003700">
    <property type="term" value="F:DNA-binding transcription factor activity"/>
    <property type="evidence" value="ECO:0007669"/>
    <property type="project" value="UniProtKB-UniRule"/>
</dbReference>
<reference evidence="4 5" key="1">
    <citation type="submission" date="2018-05" db="EMBL/GenBank/DDBJ databases">
        <title>Genomic Encyclopedia of Type Strains, Phase IV (KMG-IV): sequencing the most valuable type-strain genomes for metagenomic binning, comparative biology and taxonomic classification.</title>
        <authorList>
            <person name="Goeker M."/>
        </authorList>
    </citation>
    <scope>NUCLEOTIDE SEQUENCE [LARGE SCALE GENOMIC DNA]</scope>
    <source>
        <strain evidence="4 5">DSM 16097</strain>
    </source>
</reference>
<comment type="subcellular location">
    <subcellularLocation>
        <location evidence="1">Cytoplasm</location>
        <location evidence="1">Nucleoid</location>
    </subcellularLocation>
</comment>
<comment type="subunit">
    <text evidence="1">Forms oligomers.</text>
</comment>
<dbReference type="RefSeq" id="WP_109667818.1">
    <property type="nucleotide sequence ID" value="NZ_QGGW01000004.1"/>
</dbReference>
<feature type="domain" description="SpoVT-AbrB" evidence="3">
    <location>
        <begin position="92"/>
        <end position="135"/>
    </location>
</feature>
<dbReference type="InterPro" id="IPR035642">
    <property type="entry name" value="MraZ_N"/>
</dbReference>
<dbReference type="GO" id="GO:0005737">
    <property type="term" value="C:cytoplasm"/>
    <property type="evidence" value="ECO:0007669"/>
    <property type="project" value="UniProtKB-UniRule"/>
</dbReference>
<dbReference type="InterPro" id="IPR007159">
    <property type="entry name" value="SpoVT-AbrB_dom"/>
</dbReference>
<dbReference type="PANTHER" id="PTHR34701:SF1">
    <property type="entry name" value="TRANSCRIPTIONAL REGULATOR MRAZ"/>
    <property type="match status" value="1"/>
</dbReference>
<dbReference type="Gene3D" id="3.40.1550.20">
    <property type="entry name" value="Transcriptional regulator MraZ domain"/>
    <property type="match status" value="1"/>
</dbReference>
<evidence type="ECO:0000256" key="2">
    <source>
        <dbReference type="PROSITE-ProRule" id="PRU01076"/>
    </source>
</evidence>
<evidence type="ECO:0000313" key="5">
    <source>
        <dbReference type="Proteomes" id="UP000245708"/>
    </source>
</evidence>
<dbReference type="InterPro" id="IPR035644">
    <property type="entry name" value="MraZ_C"/>
</dbReference>
<accession>A0A316GHI8</accession>
<dbReference type="EMBL" id="QGGW01000004">
    <property type="protein sequence ID" value="PWK60526.1"/>
    <property type="molecule type" value="Genomic_DNA"/>
</dbReference>
<dbReference type="Proteomes" id="UP000245708">
    <property type="component" value="Unassembled WGS sequence"/>
</dbReference>
<dbReference type="InterPro" id="IPR003444">
    <property type="entry name" value="MraZ"/>
</dbReference>
<dbReference type="GO" id="GO:0009295">
    <property type="term" value="C:nucleoid"/>
    <property type="evidence" value="ECO:0007669"/>
    <property type="project" value="UniProtKB-SubCell"/>
</dbReference>
<evidence type="ECO:0000256" key="1">
    <source>
        <dbReference type="HAMAP-Rule" id="MF_01008"/>
    </source>
</evidence>
<evidence type="ECO:0000259" key="3">
    <source>
        <dbReference type="PROSITE" id="PS51740"/>
    </source>
</evidence>
<keyword evidence="1 2" id="KW-0238">DNA-binding</keyword>
<evidence type="ECO:0000313" key="4">
    <source>
        <dbReference type="EMBL" id="PWK60526.1"/>
    </source>
</evidence>
<comment type="caution">
    <text evidence="4">The sequence shown here is derived from an EMBL/GenBank/DDBJ whole genome shotgun (WGS) entry which is preliminary data.</text>
</comment>
<dbReference type="GO" id="GO:0000976">
    <property type="term" value="F:transcription cis-regulatory region binding"/>
    <property type="evidence" value="ECO:0007669"/>
    <property type="project" value="TreeGrafter"/>
</dbReference>
<keyword evidence="5" id="KW-1185">Reference proteome</keyword>
<name>A0A316GHI8_9RHOB</name>
<keyword evidence="1" id="KW-0963">Cytoplasm</keyword>
<keyword evidence="1" id="KW-0805">Transcription regulation</keyword>
<proteinExistence type="inferred from homology"/>
<dbReference type="CDD" id="cd16321">
    <property type="entry name" value="MraZ_C"/>
    <property type="match status" value="1"/>
</dbReference>
<dbReference type="SUPFAM" id="SSF89447">
    <property type="entry name" value="AbrB/MazE/MraZ-like"/>
    <property type="match status" value="1"/>
</dbReference>
<dbReference type="InterPro" id="IPR037914">
    <property type="entry name" value="SpoVT-AbrB_sf"/>
</dbReference>
<dbReference type="AlphaFoldDB" id="A0A316GHI8"/>
<dbReference type="InterPro" id="IPR038619">
    <property type="entry name" value="MraZ_sf"/>
</dbReference>
<protein>
    <recommendedName>
        <fullName evidence="1">Transcriptional regulator MraZ</fullName>
    </recommendedName>
</protein>
<dbReference type="CDD" id="cd16320">
    <property type="entry name" value="MraZ_N"/>
    <property type="match status" value="1"/>
</dbReference>
<keyword evidence="1" id="KW-0804">Transcription</keyword>